<organism evidence="1 2">
    <name type="scientific">Mastigocoleus testarum BC008</name>
    <dbReference type="NCBI Taxonomy" id="371196"/>
    <lineage>
        <taxon>Bacteria</taxon>
        <taxon>Bacillati</taxon>
        <taxon>Cyanobacteriota</taxon>
        <taxon>Cyanophyceae</taxon>
        <taxon>Nostocales</taxon>
        <taxon>Hapalosiphonaceae</taxon>
        <taxon>Mastigocoleus</taxon>
    </lineage>
</organism>
<accession>A0A0V7ZX59</accession>
<evidence type="ECO:0008006" key="3">
    <source>
        <dbReference type="Google" id="ProtNLM"/>
    </source>
</evidence>
<reference evidence="1 2" key="1">
    <citation type="journal article" date="2015" name="Genome Announc.">
        <title>Draft Genome of the Euendolithic (true boring) Cyanobacterium Mastigocoleus testarum strain BC008.</title>
        <authorList>
            <person name="Guida B.S."/>
            <person name="Garcia-Pichel F."/>
        </authorList>
    </citation>
    <scope>NUCLEOTIDE SEQUENCE [LARGE SCALE GENOMIC DNA]</scope>
    <source>
        <strain evidence="1 2">BC008</strain>
    </source>
</reference>
<dbReference type="Pfam" id="PF14119">
    <property type="entry name" value="DUF4288"/>
    <property type="match status" value="1"/>
</dbReference>
<name>A0A0V7ZX59_9CYAN</name>
<gene>
    <name evidence="1" type="ORF">BC008_02480</name>
</gene>
<sequence length="119" mass="14083">MLNKVITYVVIYVSKVSVENSETEAPYQEGCFLIQAFSEEEAQQKVAKYIERYENNVSYKNVYGQTVTWKLQELMSVMGTLDQNLDFDEEFVDIYARSFDDFDSYYRLFEETKKPKDTD</sequence>
<dbReference type="RefSeq" id="WP_058183413.1">
    <property type="nucleotide sequence ID" value="NZ_LMTZ01000040.1"/>
</dbReference>
<dbReference type="OrthoDB" id="165447at2"/>
<proteinExistence type="predicted"/>
<keyword evidence="2" id="KW-1185">Reference proteome</keyword>
<evidence type="ECO:0000313" key="2">
    <source>
        <dbReference type="Proteomes" id="UP000053372"/>
    </source>
</evidence>
<dbReference type="EMBL" id="LMTZ01000040">
    <property type="protein sequence ID" value="KST68962.1"/>
    <property type="molecule type" value="Genomic_DNA"/>
</dbReference>
<dbReference type="InterPro" id="IPR025630">
    <property type="entry name" value="DUF4288"/>
</dbReference>
<comment type="caution">
    <text evidence="1">The sequence shown here is derived from an EMBL/GenBank/DDBJ whole genome shotgun (WGS) entry which is preliminary data.</text>
</comment>
<evidence type="ECO:0000313" key="1">
    <source>
        <dbReference type="EMBL" id="KST68962.1"/>
    </source>
</evidence>
<protein>
    <recommendedName>
        <fullName evidence="3">DUF4288 domain-containing protein</fullName>
    </recommendedName>
</protein>
<dbReference type="Proteomes" id="UP000053372">
    <property type="component" value="Unassembled WGS sequence"/>
</dbReference>
<dbReference type="AlphaFoldDB" id="A0A0V7ZX59"/>